<reference evidence="2 3" key="1">
    <citation type="journal article" date="1999" name="J. Virol.">
        <title>The genome of Melanoplus sanguinipes entomopoxvirus.</title>
        <authorList>
            <person name="Afonso C.L."/>
            <person name="Tulman E.R."/>
            <person name="Lu Z."/>
            <person name="Oma E."/>
            <person name="Kutish G.F."/>
            <person name="Rock D.L."/>
        </authorList>
    </citation>
    <scope>NUCLEOTIDE SEQUENCE [LARGE SCALE GENOMIC DNA]</scope>
    <source>
        <strain evidence="2">Tucson</strain>
    </source>
</reference>
<feature type="transmembrane region" description="Helical" evidence="1">
    <location>
        <begin position="7"/>
        <end position="28"/>
    </location>
</feature>
<proteinExistence type="predicted"/>
<dbReference type="PIR" id="T28275">
    <property type="entry name" value="T28275"/>
</dbReference>
<dbReference type="GeneID" id="1449798"/>
<organism evidence="2 3">
    <name type="scientific">Melanoplus sanguinipes entomopoxvirus</name>
    <name type="common">MsEPV</name>
    <dbReference type="NCBI Taxonomy" id="83191"/>
    <lineage>
        <taxon>Viruses</taxon>
        <taxon>Varidnaviria</taxon>
        <taxon>Bamfordvirae</taxon>
        <taxon>Nucleocytoviricota</taxon>
        <taxon>Pokkesviricetes</taxon>
        <taxon>Chitovirales</taxon>
        <taxon>Poxviridae</taxon>
        <taxon>Entomopoxvirinae</taxon>
        <taxon>Deltaentomopoxvirus</taxon>
        <taxon>Deltaentomopoxvirus msanguinipes</taxon>
    </lineage>
</organism>
<evidence type="ECO:0000313" key="2">
    <source>
        <dbReference type="EMBL" id="AAC97803.1"/>
    </source>
</evidence>
<keyword evidence="1" id="KW-0812">Transmembrane</keyword>
<sequence>MVTIERKIIISIVLTLIINSLLICLIVLTAKSSSTSNSEVLKELKSVENNEKLMFSNIEQIENKYIKNKNLDKYLKYNDIFDNENNKFNKK</sequence>
<dbReference type="RefSeq" id="NP_048185.1">
    <property type="nucleotide sequence ID" value="NC_001993.1"/>
</dbReference>
<keyword evidence="1" id="KW-1133">Transmembrane helix</keyword>
<gene>
    <name evidence="2" type="primary">MSV114</name>
</gene>
<protein>
    <submittedName>
        <fullName evidence="2">Uncharacterized protein</fullName>
    </submittedName>
</protein>
<dbReference type="Proteomes" id="UP000172353">
    <property type="component" value="Segment"/>
</dbReference>
<dbReference type="KEGG" id="vg:1449798"/>
<name>Q9YVX8_MSEPV</name>
<keyword evidence="3" id="KW-1185">Reference proteome</keyword>
<dbReference type="EMBL" id="AF063866">
    <property type="protein sequence ID" value="AAC97803.1"/>
    <property type="molecule type" value="Genomic_DNA"/>
</dbReference>
<keyword evidence="1" id="KW-0472">Membrane</keyword>
<evidence type="ECO:0000256" key="1">
    <source>
        <dbReference type="SAM" id="Phobius"/>
    </source>
</evidence>
<accession>Q9YVX8</accession>
<organismHost>
    <name type="scientific">Melanoplus sanguinipes</name>
    <name type="common">Migratory grasshopper</name>
    <dbReference type="NCBI Taxonomy" id="65742"/>
</organismHost>
<evidence type="ECO:0000313" key="3">
    <source>
        <dbReference type="Proteomes" id="UP000172353"/>
    </source>
</evidence>